<accession>A0A7W6NZM7</accession>
<organism evidence="1 2">
    <name type="scientific">Sphingomonas kyeonggiensis</name>
    <dbReference type="NCBI Taxonomy" id="1268553"/>
    <lineage>
        <taxon>Bacteria</taxon>
        <taxon>Pseudomonadati</taxon>
        <taxon>Pseudomonadota</taxon>
        <taxon>Alphaproteobacteria</taxon>
        <taxon>Sphingomonadales</taxon>
        <taxon>Sphingomonadaceae</taxon>
        <taxon>Sphingomonas</taxon>
    </lineage>
</organism>
<evidence type="ECO:0000313" key="1">
    <source>
        <dbReference type="EMBL" id="MBB4100809.1"/>
    </source>
</evidence>
<dbReference type="RefSeq" id="WP_184000179.1">
    <property type="nucleotide sequence ID" value="NZ_JACIEH010000004.1"/>
</dbReference>
<gene>
    <name evidence="1" type="ORF">GGR46_004398</name>
</gene>
<dbReference type="EMBL" id="JACIEH010000004">
    <property type="protein sequence ID" value="MBB4100809.1"/>
    <property type="molecule type" value="Genomic_DNA"/>
</dbReference>
<proteinExistence type="predicted"/>
<comment type="caution">
    <text evidence="1">The sequence shown here is derived from an EMBL/GenBank/DDBJ whole genome shotgun (WGS) entry which is preliminary data.</text>
</comment>
<keyword evidence="2" id="KW-1185">Reference proteome</keyword>
<protein>
    <submittedName>
        <fullName evidence="1">Uncharacterized protein</fullName>
    </submittedName>
</protein>
<reference evidence="1 2" key="1">
    <citation type="submission" date="2020-08" db="EMBL/GenBank/DDBJ databases">
        <title>Genomic Encyclopedia of Type Strains, Phase IV (KMG-IV): sequencing the most valuable type-strain genomes for metagenomic binning, comparative biology and taxonomic classification.</title>
        <authorList>
            <person name="Goeker M."/>
        </authorList>
    </citation>
    <scope>NUCLEOTIDE SEQUENCE [LARGE SCALE GENOMIC DNA]</scope>
    <source>
        <strain evidence="1 2">DSM 101806</strain>
    </source>
</reference>
<evidence type="ECO:0000313" key="2">
    <source>
        <dbReference type="Proteomes" id="UP000557392"/>
    </source>
</evidence>
<dbReference type="Proteomes" id="UP000557392">
    <property type="component" value="Unassembled WGS sequence"/>
</dbReference>
<name>A0A7W6NZM7_9SPHN</name>
<sequence length="228" mass="23735">MLTVAAIIGGLAVQTAPASPPLAEVLPRAAALCAKAAETNSWSLEKGTDFYEPEESRIKLPAGEPSGSRAAKMIAQMNAGMKTLADTPPLIQRVIGHSQSRMMFKISMAARFPAASGEVWVIFYNGNACDLYVTGSSEPVAPLAASLANTLGAQGWQTAAAVDAGEKMPLSQRLLLRAAPKPDMPGYGVRAKMQWLSPAAADSEGVQLDISYLAGNVGAAQPDAAQKP</sequence>
<dbReference type="AlphaFoldDB" id="A0A7W6NZM7"/>